<feature type="compositionally biased region" description="Basic residues" evidence="1">
    <location>
        <begin position="317"/>
        <end position="330"/>
    </location>
</feature>
<feature type="compositionally biased region" description="Low complexity" evidence="1">
    <location>
        <begin position="331"/>
        <end position="340"/>
    </location>
</feature>
<feature type="region of interest" description="Disordered" evidence="1">
    <location>
        <begin position="313"/>
        <end position="402"/>
    </location>
</feature>
<reference evidence="4 5" key="1">
    <citation type="journal article" date="2019" name="Int. J. Syst. Evol. Microbiol.">
        <title>The Global Catalogue of Microorganisms (GCM) 10K type strain sequencing project: providing services to taxonomists for standard genome sequencing and annotation.</title>
        <authorList>
            <consortium name="The Broad Institute Genomics Platform"/>
            <consortium name="The Broad Institute Genome Sequencing Center for Infectious Disease"/>
            <person name="Wu L."/>
            <person name="Ma J."/>
        </authorList>
    </citation>
    <scope>NUCLEOTIDE SEQUENCE [LARGE SCALE GENOMIC DNA]</scope>
    <source>
        <strain evidence="4 5">JCM 4087</strain>
    </source>
</reference>
<dbReference type="Proteomes" id="UP001501102">
    <property type="component" value="Unassembled WGS sequence"/>
</dbReference>
<organism evidence="4 5">
    <name type="scientific">Streptomyces thioluteus</name>
    <dbReference type="NCBI Taxonomy" id="66431"/>
    <lineage>
        <taxon>Bacteria</taxon>
        <taxon>Bacillati</taxon>
        <taxon>Actinomycetota</taxon>
        <taxon>Actinomycetes</taxon>
        <taxon>Kitasatosporales</taxon>
        <taxon>Streptomycetaceae</taxon>
        <taxon>Streptomyces</taxon>
    </lineage>
</organism>
<feature type="domain" description="Acyltransferase 3" evidence="3">
    <location>
        <begin position="33"/>
        <end position="250"/>
    </location>
</feature>
<feature type="region of interest" description="Disordered" evidence="1">
    <location>
        <begin position="1"/>
        <end position="28"/>
    </location>
</feature>
<keyword evidence="2" id="KW-0812">Transmembrane</keyword>
<evidence type="ECO:0000256" key="2">
    <source>
        <dbReference type="SAM" id="Phobius"/>
    </source>
</evidence>
<feature type="transmembrane region" description="Helical" evidence="2">
    <location>
        <begin position="76"/>
        <end position="97"/>
    </location>
</feature>
<keyword evidence="5" id="KW-1185">Reference proteome</keyword>
<evidence type="ECO:0000256" key="1">
    <source>
        <dbReference type="SAM" id="MobiDB-lite"/>
    </source>
</evidence>
<dbReference type="Pfam" id="PF01757">
    <property type="entry name" value="Acyl_transf_3"/>
    <property type="match status" value="1"/>
</dbReference>
<sequence length="402" mass="43366">MHSTLPPQQEHSEPPRTAPHAPPPGGRRPGRVAALDGLRLCAALMVVAYHWMAFGSGAWGAPARAVFPTAHVPASYGWLGVQLFFLISGFVICMSGWGRGLGEFAASRAARLLPAYWFAVLLVSLVVRRWPTVNSAPALRDVAVNLTMLQDPLGVEPVDGVYWTLWIEVRFYLLFALVVAAGLTYRRVLAFCGLWACAALIARATGDDLLRELLLPYDCWYFLAGIAFYLMHRFGPNALLWLITGGSLLIAQHDLVAAQARAESHMGHRVPHWPTPAAARALLPRDVRRGSGLDTAARLALAVHRRGAHLSALSAPRARRLGAHQARRRPGAGARPAARPGGRDADGRLAGARGDRAPAGPQGPRRTAAGDGRSPGRLTARTVRPTDKSWAHGHRTVMKGHG</sequence>
<dbReference type="PANTHER" id="PTHR23028:SF53">
    <property type="entry name" value="ACYL_TRANSF_3 DOMAIN-CONTAINING PROTEIN"/>
    <property type="match status" value="1"/>
</dbReference>
<gene>
    <name evidence="4" type="ORF">GCM10020221_08520</name>
</gene>
<dbReference type="RefSeq" id="WP_344960971.1">
    <property type="nucleotide sequence ID" value="NZ_BAAAXZ010000033.1"/>
</dbReference>
<feature type="transmembrane region" description="Helical" evidence="2">
    <location>
        <begin position="37"/>
        <end position="56"/>
    </location>
</feature>
<feature type="transmembrane region" description="Helical" evidence="2">
    <location>
        <begin position="171"/>
        <end position="201"/>
    </location>
</feature>
<feature type="compositionally biased region" description="Basic residues" evidence="1">
    <location>
        <begin position="391"/>
        <end position="402"/>
    </location>
</feature>
<protein>
    <recommendedName>
        <fullName evidence="3">Acyltransferase 3 domain-containing protein</fullName>
    </recommendedName>
</protein>
<name>A0ABN3WHX8_STRTU</name>
<dbReference type="InterPro" id="IPR002656">
    <property type="entry name" value="Acyl_transf_3_dom"/>
</dbReference>
<dbReference type="EMBL" id="BAAAXZ010000033">
    <property type="protein sequence ID" value="GAA2915145.1"/>
    <property type="molecule type" value="Genomic_DNA"/>
</dbReference>
<accession>A0ABN3WHX8</accession>
<feature type="compositionally biased region" description="Low complexity" evidence="1">
    <location>
        <begin position="348"/>
        <end position="370"/>
    </location>
</feature>
<evidence type="ECO:0000313" key="4">
    <source>
        <dbReference type="EMBL" id="GAA2915145.1"/>
    </source>
</evidence>
<keyword evidence="2" id="KW-1133">Transmembrane helix</keyword>
<keyword evidence="2" id="KW-0472">Membrane</keyword>
<proteinExistence type="predicted"/>
<feature type="transmembrane region" description="Helical" evidence="2">
    <location>
        <begin position="109"/>
        <end position="127"/>
    </location>
</feature>
<evidence type="ECO:0000313" key="5">
    <source>
        <dbReference type="Proteomes" id="UP001501102"/>
    </source>
</evidence>
<evidence type="ECO:0000259" key="3">
    <source>
        <dbReference type="Pfam" id="PF01757"/>
    </source>
</evidence>
<comment type="caution">
    <text evidence="4">The sequence shown here is derived from an EMBL/GenBank/DDBJ whole genome shotgun (WGS) entry which is preliminary data.</text>
</comment>
<feature type="compositionally biased region" description="Pro residues" evidence="1">
    <location>
        <begin position="16"/>
        <end position="26"/>
    </location>
</feature>
<dbReference type="InterPro" id="IPR050879">
    <property type="entry name" value="Acyltransferase_3"/>
</dbReference>
<dbReference type="PANTHER" id="PTHR23028">
    <property type="entry name" value="ACETYLTRANSFERASE"/>
    <property type="match status" value="1"/>
</dbReference>
<feature type="transmembrane region" description="Helical" evidence="2">
    <location>
        <begin position="213"/>
        <end position="232"/>
    </location>
</feature>